<reference evidence="1 2" key="1">
    <citation type="submission" date="2019-12" db="EMBL/GenBank/DDBJ databases">
        <authorList>
            <person name="Alioto T."/>
            <person name="Alioto T."/>
            <person name="Gomez Garrido J."/>
        </authorList>
    </citation>
    <scope>NUCLEOTIDE SEQUENCE [LARGE SCALE GENOMIC DNA]</scope>
</reference>
<dbReference type="AlphaFoldDB" id="A0A8S0UUI5"/>
<comment type="caution">
    <text evidence="1">The sequence shown here is derived from an EMBL/GenBank/DDBJ whole genome shotgun (WGS) entry which is preliminary data.</text>
</comment>
<organism evidence="1 2">
    <name type="scientific">Olea europaea subsp. europaea</name>
    <dbReference type="NCBI Taxonomy" id="158383"/>
    <lineage>
        <taxon>Eukaryota</taxon>
        <taxon>Viridiplantae</taxon>
        <taxon>Streptophyta</taxon>
        <taxon>Embryophyta</taxon>
        <taxon>Tracheophyta</taxon>
        <taxon>Spermatophyta</taxon>
        <taxon>Magnoliopsida</taxon>
        <taxon>eudicotyledons</taxon>
        <taxon>Gunneridae</taxon>
        <taxon>Pentapetalae</taxon>
        <taxon>asterids</taxon>
        <taxon>lamiids</taxon>
        <taxon>Lamiales</taxon>
        <taxon>Oleaceae</taxon>
        <taxon>Oleeae</taxon>
        <taxon>Olea</taxon>
    </lineage>
</organism>
<keyword evidence="2" id="KW-1185">Reference proteome</keyword>
<dbReference type="Proteomes" id="UP000594638">
    <property type="component" value="Unassembled WGS sequence"/>
</dbReference>
<name>A0A8S0UUI5_OLEEU</name>
<dbReference type="EMBL" id="CACTIH010009102">
    <property type="protein sequence ID" value="CAA3024119.1"/>
    <property type="molecule type" value="Genomic_DNA"/>
</dbReference>
<evidence type="ECO:0000313" key="1">
    <source>
        <dbReference type="EMBL" id="CAA3024119.1"/>
    </source>
</evidence>
<dbReference type="Gramene" id="OE9A037566T1">
    <property type="protein sequence ID" value="OE9A037566C1"/>
    <property type="gene ID" value="OE9A037566"/>
</dbReference>
<gene>
    <name evidence="1" type="ORF">OLEA9_A037566</name>
</gene>
<dbReference type="OrthoDB" id="911304at2759"/>
<evidence type="ECO:0000313" key="2">
    <source>
        <dbReference type="Proteomes" id="UP000594638"/>
    </source>
</evidence>
<accession>A0A8S0UUI5</accession>
<protein>
    <submittedName>
        <fullName evidence="1">Retrovirus-related Pol poly from transposon TNT 1-94</fullName>
    </submittedName>
</protein>
<sequence>MVQQMIVSTFSALGLQGKGQVVSSPWFVDSRVSNHMTSSSASLHNIRRYTGTQHNQITNGSILLITTVGDIGSSFDNIFISSDLSTNLIFVGQLVNNNFNVSFSRDGCLVQDQGSGKVFAKEPKVGRLF</sequence>
<proteinExistence type="predicted"/>